<gene>
    <name evidence="2" type="ORF">X797_010543</name>
</gene>
<protein>
    <submittedName>
        <fullName evidence="2">Aminoglycoside 3'-phosphotransferase/choline kinase domain protein</fullName>
    </submittedName>
</protein>
<dbReference type="Proteomes" id="UP000030151">
    <property type="component" value="Unassembled WGS sequence"/>
</dbReference>
<evidence type="ECO:0000313" key="3">
    <source>
        <dbReference type="Proteomes" id="UP000030151"/>
    </source>
</evidence>
<dbReference type="PANTHER" id="PTHR21310:SF58">
    <property type="entry name" value="AMINOGLYCOSIDE PHOSPHOTRANSFERASE DOMAIN-CONTAINING PROTEIN"/>
    <property type="match status" value="1"/>
</dbReference>
<reference evidence="2 3" key="1">
    <citation type="submission" date="2014-02" db="EMBL/GenBank/DDBJ databases">
        <title>The genome sequence of the entomopathogenic fungus Metarhizium robertsii ARSEF 2575.</title>
        <authorList>
            <person name="Giuliano Garisto Donzelli B."/>
            <person name="Roe B.A."/>
            <person name="Macmil S.L."/>
            <person name="Krasnoff S.B."/>
            <person name="Gibson D.M."/>
        </authorList>
    </citation>
    <scope>NUCLEOTIDE SEQUENCE [LARGE SCALE GENOMIC DNA]</scope>
    <source>
        <strain evidence="2 3">ARSEF 2575</strain>
    </source>
</reference>
<feature type="domain" description="Aminoglycoside phosphotransferase" evidence="1">
    <location>
        <begin position="96"/>
        <end position="248"/>
    </location>
</feature>
<name>A0A014QTZ2_9HYPO</name>
<evidence type="ECO:0000259" key="1">
    <source>
        <dbReference type="Pfam" id="PF01636"/>
    </source>
</evidence>
<dbReference type="InterPro" id="IPR002575">
    <property type="entry name" value="Aminoglycoside_PTrfase"/>
</dbReference>
<sequence length="304" mass="34515">MANCPVRESIREIDQNSWLIGGKILVSRASLSDCDWQDGNGAGFKISDAPSPLPESRPLSPTSEIKLVYDAGDISAVFDMGEAFCKIRILNIPGVTREHVTLAWMHERRREQEWSFSIPNVIHHAEYDGRYYIFLERVRGQTINSMWETLDESKRQQYAEKVGDICVEMAKYTRNGMMSGVDGNVLPELYLRKKGSDCSPQNLQESCDDLKMDCSTLVFYHCDLGPTNVLVDVDTDRIGVIDWEIAGFVPVEWITTKFCVSSGMDLSSGDEMDWRRRVKNDLGKRGYPDVADEFMAWIRSGKCK</sequence>
<dbReference type="PANTHER" id="PTHR21310">
    <property type="entry name" value="AMINOGLYCOSIDE PHOSPHOTRANSFERASE-RELATED-RELATED"/>
    <property type="match status" value="1"/>
</dbReference>
<dbReference type="AlphaFoldDB" id="A0A014QTZ2"/>
<dbReference type="InterPro" id="IPR011009">
    <property type="entry name" value="Kinase-like_dom_sf"/>
</dbReference>
<organism evidence="2 3">
    <name type="scientific">Metarhizium robertsii</name>
    <dbReference type="NCBI Taxonomy" id="568076"/>
    <lineage>
        <taxon>Eukaryota</taxon>
        <taxon>Fungi</taxon>
        <taxon>Dikarya</taxon>
        <taxon>Ascomycota</taxon>
        <taxon>Pezizomycotina</taxon>
        <taxon>Sordariomycetes</taxon>
        <taxon>Hypocreomycetidae</taxon>
        <taxon>Hypocreales</taxon>
        <taxon>Clavicipitaceae</taxon>
        <taxon>Metarhizium</taxon>
    </lineage>
</organism>
<comment type="caution">
    <text evidence="2">The sequence shown here is derived from an EMBL/GenBank/DDBJ whole genome shotgun (WGS) entry which is preliminary data.</text>
</comment>
<proteinExistence type="predicted"/>
<accession>A0A014QTZ2</accession>
<dbReference type="EMBL" id="JELW01000050">
    <property type="protein sequence ID" value="EXU96425.1"/>
    <property type="molecule type" value="Genomic_DNA"/>
</dbReference>
<dbReference type="InterPro" id="IPR051678">
    <property type="entry name" value="AGP_Transferase"/>
</dbReference>
<evidence type="ECO:0000313" key="2">
    <source>
        <dbReference type="EMBL" id="EXU96425.1"/>
    </source>
</evidence>
<keyword evidence="2" id="KW-0808">Transferase</keyword>
<dbReference type="HOGENOM" id="CLU_061423_0_0_1"/>
<dbReference type="GO" id="GO:0016301">
    <property type="term" value="F:kinase activity"/>
    <property type="evidence" value="ECO:0007669"/>
    <property type="project" value="UniProtKB-KW"/>
</dbReference>
<dbReference type="eggNOG" id="ENOG502SNB9">
    <property type="taxonomic scope" value="Eukaryota"/>
</dbReference>
<keyword evidence="2" id="KW-0418">Kinase</keyword>
<dbReference type="SUPFAM" id="SSF56112">
    <property type="entry name" value="Protein kinase-like (PK-like)"/>
    <property type="match status" value="1"/>
</dbReference>
<dbReference type="Pfam" id="PF01636">
    <property type="entry name" value="APH"/>
    <property type="match status" value="1"/>
</dbReference>
<dbReference type="Gene3D" id="3.90.1200.10">
    <property type="match status" value="1"/>
</dbReference>
<dbReference type="OrthoDB" id="5404599at2759"/>